<evidence type="ECO:0000313" key="3">
    <source>
        <dbReference type="Proteomes" id="UP001516023"/>
    </source>
</evidence>
<feature type="chain" id="PRO_5044876344" description="Methyltransferase domain-containing protein" evidence="1">
    <location>
        <begin position="22"/>
        <end position="452"/>
    </location>
</feature>
<protein>
    <recommendedName>
        <fullName evidence="4">Methyltransferase domain-containing protein</fullName>
    </recommendedName>
</protein>
<proteinExistence type="predicted"/>
<name>A0ABD3PGK8_9STRA</name>
<organism evidence="2 3">
    <name type="scientific">Cyclotella cryptica</name>
    <dbReference type="NCBI Taxonomy" id="29204"/>
    <lineage>
        <taxon>Eukaryota</taxon>
        <taxon>Sar</taxon>
        <taxon>Stramenopiles</taxon>
        <taxon>Ochrophyta</taxon>
        <taxon>Bacillariophyta</taxon>
        <taxon>Coscinodiscophyceae</taxon>
        <taxon>Thalassiosirophycidae</taxon>
        <taxon>Stephanodiscales</taxon>
        <taxon>Stephanodiscaceae</taxon>
        <taxon>Cyclotella</taxon>
    </lineage>
</organism>
<reference evidence="2 3" key="1">
    <citation type="journal article" date="2020" name="G3 (Bethesda)">
        <title>Improved Reference Genome for Cyclotella cryptica CCMP332, a Model for Cell Wall Morphogenesis, Salinity Adaptation, and Lipid Production in Diatoms (Bacillariophyta).</title>
        <authorList>
            <person name="Roberts W.R."/>
            <person name="Downey K.M."/>
            <person name="Ruck E.C."/>
            <person name="Traller J.C."/>
            <person name="Alverson A.J."/>
        </authorList>
    </citation>
    <scope>NUCLEOTIDE SEQUENCE [LARGE SCALE GENOMIC DNA]</scope>
    <source>
        <strain evidence="2 3">CCMP332</strain>
    </source>
</reference>
<dbReference type="Gene3D" id="3.40.50.150">
    <property type="entry name" value="Vaccinia Virus protein VP39"/>
    <property type="match status" value="1"/>
</dbReference>
<dbReference type="Pfam" id="PF12847">
    <property type="entry name" value="Methyltransf_18"/>
    <property type="match status" value="1"/>
</dbReference>
<dbReference type="InterPro" id="IPR029063">
    <property type="entry name" value="SAM-dependent_MTases_sf"/>
</dbReference>
<comment type="caution">
    <text evidence="2">The sequence shown here is derived from an EMBL/GenBank/DDBJ whole genome shotgun (WGS) entry which is preliminary data.</text>
</comment>
<evidence type="ECO:0000256" key="1">
    <source>
        <dbReference type="SAM" id="SignalP"/>
    </source>
</evidence>
<evidence type="ECO:0000313" key="2">
    <source>
        <dbReference type="EMBL" id="KAL3787074.1"/>
    </source>
</evidence>
<dbReference type="Proteomes" id="UP001516023">
    <property type="component" value="Unassembled WGS sequence"/>
</dbReference>
<dbReference type="SUPFAM" id="SSF53335">
    <property type="entry name" value="S-adenosyl-L-methionine-dependent methyltransferases"/>
    <property type="match status" value="1"/>
</dbReference>
<dbReference type="PANTHER" id="PTHR38451">
    <property type="entry name" value="TRNA (ADENINE(22)-N(1))-METHYLTRANSFERASE"/>
    <property type="match status" value="1"/>
</dbReference>
<gene>
    <name evidence="2" type="ORF">HJC23_011758</name>
</gene>
<evidence type="ECO:0008006" key="4">
    <source>
        <dbReference type="Google" id="ProtNLM"/>
    </source>
</evidence>
<dbReference type="AlphaFoldDB" id="A0ABD3PGK8"/>
<accession>A0ABD3PGK8</accession>
<sequence length="452" mass="51551">MGQYRSIAFLCVMIHLNRLLSENMAGAVGRSLRLRDTLSIGRRKLQSRRHFYPRSTITRQSYRCGPFNTNSVGFCHESSSAYSLPPLVLSTRGISGINHLKQNRYDRFRTCLKTKPQTSDAKETAQNLMAVAKSTMEVLSSNRRSFHRTWARMSPLLELVVLACSHYCNQNDRENANKLTSIADVGCDHGILSLSLASMAFAWSQLTEGDKENNVVDGSFLSRVIGTDISTNALNGAIVSWHKINRSLSRQSKGDVDDNLSIEFINHSNMLPVDFRVGDGLLPLHTGEADAIILAGMGVHTMIEILTAKNDLDKLETNYLFLQPTNSRPRHLLMLYDALQNDGHRWVLTDESIVFVAGRWYISSYFKRRQSDAFESIPFRFPGHFLKEKACVDSRSTYVSYVAHHLNWLKQDYRSRREKLELDDERWIQYLCREEGGAYWGDACEWYNSINS</sequence>
<dbReference type="PANTHER" id="PTHR38451:SF1">
    <property type="entry name" value="TRNA (ADENINE(22)-N(1))-METHYLTRANSFERASE"/>
    <property type="match status" value="1"/>
</dbReference>
<dbReference type="EMBL" id="JABMIG020000182">
    <property type="protein sequence ID" value="KAL3787074.1"/>
    <property type="molecule type" value="Genomic_DNA"/>
</dbReference>
<keyword evidence="3" id="KW-1185">Reference proteome</keyword>
<feature type="signal peptide" evidence="1">
    <location>
        <begin position="1"/>
        <end position="21"/>
    </location>
</feature>
<keyword evidence="1" id="KW-0732">Signal</keyword>